<accession>A0AAD4EVK1</accession>
<dbReference type="CDD" id="cd18808">
    <property type="entry name" value="SF1_C_Upf1"/>
    <property type="match status" value="1"/>
</dbReference>
<evidence type="ECO:0000256" key="1">
    <source>
        <dbReference type="SAM" id="MobiDB-lite"/>
    </source>
</evidence>
<dbReference type="Gene3D" id="3.40.50.300">
    <property type="entry name" value="P-loop containing nucleotide triphosphate hydrolases"/>
    <property type="match status" value="2"/>
</dbReference>
<name>A0AAD4EVK1_9PEZI</name>
<feature type="domain" description="DNA2/NAM7 helicase-like C-terminal" evidence="2">
    <location>
        <begin position="511"/>
        <end position="711"/>
    </location>
</feature>
<dbReference type="EMBL" id="JAHCVI010000003">
    <property type="protein sequence ID" value="KAG7288359.1"/>
    <property type="molecule type" value="Genomic_DNA"/>
</dbReference>
<dbReference type="InterPro" id="IPR047187">
    <property type="entry name" value="SF1_C_Upf1"/>
</dbReference>
<organism evidence="3 4">
    <name type="scientific">Staphylotrichum longicolle</name>
    <dbReference type="NCBI Taxonomy" id="669026"/>
    <lineage>
        <taxon>Eukaryota</taxon>
        <taxon>Fungi</taxon>
        <taxon>Dikarya</taxon>
        <taxon>Ascomycota</taxon>
        <taxon>Pezizomycotina</taxon>
        <taxon>Sordariomycetes</taxon>
        <taxon>Sordariomycetidae</taxon>
        <taxon>Sordariales</taxon>
        <taxon>Chaetomiaceae</taxon>
        <taxon>Staphylotrichum</taxon>
    </lineage>
</organism>
<proteinExistence type="predicted"/>
<reference evidence="3" key="1">
    <citation type="submission" date="2023-02" db="EMBL/GenBank/DDBJ databases">
        <authorList>
            <person name="Palmer J.M."/>
        </authorList>
    </citation>
    <scope>NUCLEOTIDE SEQUENCE</scope>
    <source>
        <strain evidence="3">FW57</strain>
    </source>
</reference>
<dbReference type="PANTHER" id="PTHR10887:SF495">
    <property type="entry name" value="HELICASE SENATAXIN ISOFORM X1-RELATED"/>
    <property type="match status" value="1"/>
</dbReference>
<dbReference type="Pfam" id="PF13087">
    <property type="entry name" value="AAA_12"/>
    <property type="match status" value="1"/>
</dbReference>
<evidence type="ECO:0000313" key="3">
    <source>
        <dbReference type="EMBL" id="KAG7288359.1"/>
    </source>
</evidence>
<sequence>MDAQLRPIRVFKDLDEFATRHKAGTEAEFEATQRLVDAVNKEENKFKGWVVSKIRETSKRLEYIVAVQPGRDGERKIPQPGEPARLRVVFGDNSVTRFWDARRIETPLALLNSTARHPEKLAVFQVTVYRADAHEGIRPLADTTAVSTKHATNATTNDDLSDTTSIGSSTGSDSGIGGCEPDHITPESTGGASEDELANDNAVRINFLLMASEATKNAELGALELLYGRYVNASERQIKAFEYFVLLREPEFFVDLFEEIPHLKTAMGDPSWANSALGKKFALLNQQQKAAYMHGFRKLHCGICILPGGPGAGKTHFNLFTIAMAQSNLLPRPVMVRGKPQKRCAKVLFIVDMNCPVDDVCNRMIGLYKDLGMKKSVIRMKAPSLDEAAWQRYDEHKDTKYEELTKYLEGELWENSDIVPLRFRNLVYGLYRDTLDAADFIATTPVAASNHFRGMFKPDLVYFDEAPHARELMNLIAIANFDPIAWIFCGDHRQTIPFVGSDVQNIYRDQMQVSMMERAARAKVIPYQLLVNHRAFGDLQQLASEMWYGGEMISGNDESRTPATLSYTRQYLERFMGGRPCTVPRLLVHMNNCGPEAYEGTSAWNPDHNAWVMARVHELLNDAQFTVGDKPGTILIISPYKKAFNEYQRALKKLPAWAQKRVEARTVDVVQGHEADFVFLDLVKGKSTKFLDNANRLCVAITRARLGEVIMMRSELVQSTNFQRHSRNLRPIYDLCKQAGQVVYVDPETTANPTTRSQSPVPADHSETMKTTIVSVPNVSESDNVGVGEEHEIPQLATWVIPTEKQKVVVSQWAKAHPTTNLTELVKEPINDDATPTVDTCTVDEKRAQEAALTDNTESKVKKAQMVDEKTAQKAIQVVDKEHTQNMAQLNDVTGWWEAAMNRSALKPVVAEVESTKSEAPSMMSSKTESTVSETFGAEEHTEKVGSVVSASGDAEFVVSVVEEAVQEGPVEETVHEMSVEKTVHNVAVEKTVDEAAEKRALGSALAMLGAMFGKRA</sequence>
<protein>
    <recommendedName>
        <fullName evidence="2">DNA2/NAM7 helicase-like C-terminal domain-containing protein</fullName>
    </recommendedName>
</protein>
<dbReference type="SUPFAM" id="SSF52540">
    <property type="entry name" value="P-loop containing nucleoside triphosphate hydrolases"/>
    <property type="match status" value="1"/>
</dbReference>
<dbReference type="AlphaFoldDB" id="A0AAD4EVK1"/>
<evidence type="ECO:0000259" key="2">
    <source>
        <dbReference type="Pfam" id="PF13087"/>
    </source>
</evidence>
<dbReference type="InterPro" id="IPR045055">
    <property type="entry name" value="DNA2/NAM7-like"/>
</dbReference>
<dbReference type="Proteomes" id="UP001197093">
    <property type="component" value="Unassembled WGS sequence"/>
</dbReference>
<evidence type="ECO:0000313" key="4">
    <source>
        <dbReference type="Proteomes" id="UP001197093"/>
    </source>
</evidence>
<feature type="region of interest" description="Disordered" evidence="1">
    <location>
        <begin position="154"/>
        <end position="194"/>
    </location>
</feature>
<dbReference type="PANTHER" id="PTHR10887">
    <property type="entry name" value="DNA2/NAM7 HELICASE FAMILY"/>
    <property type="match status" value="1"/>
</dbReference>
<comment type="caution">
    <text evidence="3">The sequence shown here is derived from an EMBL/GenBank/DDBJ whole genome shotgun (WGS) entry which is preliminary data.</text>
</comment>
<gene>
    <name evidence="3" type="ORF">NEMBOFW57_007890</name>
</gene>
<dbReference type="InterPro" id="IPR041679">
    <property type="entry name" value="DNA2/NAM7-like_C"/>
</dbReference>
<feature type="compositionally biased region" description="Low complexity" evidence="1">
    <location>
        <begin position="162"/>
        <end position="173"/>
    </location>
</feature>
<keyword evidence="4" id="KW-1185">Reference proteome</keyword>
<dbReference type="InterPro" id="IPR027417">
    <property type="entry name" value="P-loop_NTPase"/>
</dbReference>